<evidence type="ECO:0000313" key="1">
    <source>
        <dbReference type="EMBL" id="CCM05496.1"/>
    </source>
</evidence>
<dbReference type="AlphaFoldDB" id="J4IBZ0"/>
<accession>J4IBZ0</accession>
<name>J4IBZ0_9APHY</name>
<dbReference type="InParanoid" id="J4IBZ0"/>
<keyword evidence="2" id="KW-1185">Reference proteome</keyword>
<gene>
    <name evidence="1" type="ORF">FIBRA_07719</name>
</gene>
<dbReference type="OrthoDB" id="2790890at2759"/>
<evidence type="ECO:0008006" key="3">
    <source>
        <dbReference type="Google" id="ProtNLM"/>
    </source>
</evidence>
<reference evidence="1 2" key="1">
    <citation type="journal article" date="2012" name="Appl. Environ. Microbiol.">
        <title>Short-read sequencing for genomic analysis of the brown rot fungus Fibroporia radiculosa.</title>
        <authorList>
            <person name="Tang J.D."/>
            <person name="Perkins A.D."/>
            <person name="Sonstegard T.S."/>
            <person name="Schroeder S.G."/>
            <person name="Burgess S.C."/>
            <person name="Diehl S.V."/>
        </authorList>
    </citation>
    <scope>NUCLEOTIDE SEQUENCE [LARGE SCALE GENOMIC DNA]</scope>
    <source>
        <strain evidence="1 2">TFFH 294</strain>
    </source>
</reference>
<proteinExistence type="predicted"/>
<evidence type="ECO:0000313" key="2">
    <source>
        <dbReference type="Proteomes" id="UP000006352"/>
    </source>
</evidence>
<dbReference type="Proteomes" id="UP000006352">
    <property type="component" value="Unassembled WGS sequence"/>
</dbReference>
<dbReference type="HOGENOM" id="CLU_036316_0_2_1"/>
<dbReference type="EMBL" id="HE797193">
    <property type="protein sequence ID" value="CCM05496.1"/>
    <property type="molecule type" value="Genomic_DNA"/>
</dbReference>
<dbReference type="GeneID" id="24100407"/>
<organism evidence="1 2">
    <name type="scientific">Fibroporia radiculosa</name>
    <dbReference type="NCBI Taxonomy" id="599839"/>
    <lineage>
        <taxon>Eukaryota</taxon>
        <taxon>Fungi</taxon>
        <taxon>Dikarya</taxon>
        <taxon>Basidiomycota</taxon>
        <taxon>Agaricomycotina</taxon>
        <taxon>Agaricomycetes</taxon>
        <taxon>Polyporales</taxon>
        <taxon>Fibroporiaceae</taxon>
        <taxon>Fibroporia</taxon>
    </lineage>
</organism>
<protein>
    <recommendedName>
        <fullName evidence="3">F-box domain-containing protein</fullName>
    </recommendedName>
</protein>
<sequence>METLPTDIILTHSSQDAHSVADKVEVEEVTTVGKRNVRRSCWDASIAERTFMQLFDICPVVSSRLPMELWERIIDFMASRDEDSYNMQTLGQVCRGWSIRRRFHYDKRLKKRLVDRKQVYQLISALGEHPERCRAIRAVWFDFGGRPIGPFGSFAVRMMQKLPQVERLRLEECTWETGQLHTQVFLHVALTFGSITLLTLYKVTFPSAVVFGRLVRALPRLSSLNCLQVQLQKCCNVAGAVRVPGSLRLDAADLHRSDDVFDFFVLISVHLRHLTCYGGDLEKLQELLAVSAESLLTLEVSFIREVSVDLTPAVNLRVLVLNGGLEGITDAARILSRASLLKLVEVTIVSWPANPATFVSIQRKLNSIDSDSFADMDRILSGKQFPALQRVTFSLCCSVLFSSEVMDVVSERSWRTLLSSKLPALHTSDRLLSSVTLEVMQPGPHYPIPIHQNLLLPATYALAPVPSLPRVP</sequence>
<dbReference type="RefSeq" id="XP_012184779.1">
    <property type="nucleotide sequence ID" value="XM_012329389.1"/>
</dbReference>